<reference evidence="3" key="1">
    <citation type="submission" date="2011-06" db="EMBL/GenBank/DDBJ databases">
        <authorList>
            <consortium name="US DOE Joint Genome Institute (JGI-PGF)"/>
            <person name="Lucas S."/>
            <person name="Han J."/>
            <person name="Lapidus A."/>
            <person name="Cheng J.-F."/>
            <person name="Goodwin L."/>
            <person name="Pitluck S."/>
            <person name="Peters L."/>
            <person name="Land M.L."/>
            <person name="Hauser L."/>
            <person name="Vogl K."/>
            <person name="Liu Z."/>
            <person name="Overmann J."/>
            <person name="Frigaard N.-U."/>
            <person name="Bryant D.A."/>
            <person name="Woyke T.J."/>
        </authorList>
    </citation>
    <scope>NUCLEOTIDE SEQUENCE [LARGE SCALE GENOMIC DNA]</scope>
    <source>
        <strain evidence="3">970</strain>
    </source>
</reference>
<keyword evidence="1" id="KW-1277">Toxin-antitoxin system</keyword>
<dbReference type="EMBL" id="JH603169">
    <property type="protein sequence ID" value="EIC21251.1"/>
    <property type="molecule type" value="Genomic_DNA"/>
</dbReference>
<protein>
    <submittedName>
        <fullName evidence="2">Cytotoxic translational repressor of toxin-antitoxin stability system</fullName>
    </submittedName>
</protein>
<organism evidence="2 3">
    <name type="scientific">Thiorhodovibrio frisius</name>
    <dbReference type="NCBI Taxonomy" id="631362"/>
    <lineage>
        <taxon>Bacteria</taxon>
        <taxon>Pseudomonadati</taxon>
        <taxon>Pseudomonadota</taxon>
        <taxon>Gammaproteobacteria</taxon>
        <taxon>Chromatiales</taxon>
        <taxon>Chromatiaceae</taxon>
        <taxon>Thiorhodovibrio</taxon>
    </lineage>
</organism>
<sequence length="84" mass="9928">MNSIQWTAKATKQLRKLKNTAMQKRIYTETQALANFPNCAKIKKLTDTERDYRLRIGDYRVFFSVDGAVRIICIEEVKKRDERT</sequence>
<dbReference type="OrthoDB" id="5570653at2"/>
<proteinExistence type="predicted"/>
<dbReference type="SUPFAM" id="SSF143011">
    <property type="entry name" value="RelE-like"/>
    <property type="match status" value="1"/>
</dbReference>
<keyword evidence="3" id="KW-1185">Reference proteome</keyword>
<dbReference type="InterPro" id="IPR052747">
    <property type="entry name" value="TA_system_RelE_toxin"/>
</dbReference>
<dbReference type="HOGENOM" id="CLU_155761_6_4_6"/>
<dbReference type="Pfam" id="PF05016">
    <property type="entry name" value="ParE_toxin"/>
    <property type="match status" value="1"/>
</dbReference>
<dbReference type="PANTHER" id="PTHR38813">
    <property type="match status" value="1"/>
</dbReference>
<evidence type="ECO:0000256" key="1">
    <source>
        <dbReference type="ARBA" id="ARBA00022649"/>
    </source>
</evidence>
<gene>
    <name evidence="2" type="ORF">Thi970DRAFT_01442</name>
</gene>
<dbReference type="InterPro" id="IPR007712">
    <property type="entry name" value="RelE/ParE_toxin"/>
</dbReference>
<evidence type="ECO:0000313" key="2">
    <source>
        <dbReference type="EMBL" id="EIC21251.1"/>
    </source>
</evidence>
<dbReference type="InterPro" id="IPR035093">
    <property type="entry name" value="RelE/ParE_toxin_dom_sf"/>
</dbReference>
<dbReference type="STRING" id="631362.Thi970DRAFT_01442"/>
<name>H8Z0F0_9GAMM</name>
<reference evidence="2 3" key="2">
    <citation type="submission" date="2011-11" db="EMBL/GenBank/DDBJ databases">
        <authorList>
            <consortium name="US DOE Joint Genome Institute"/>
            <person name="Lucas S."/>
            <person name="Han J."/>
            <person name="Lapidus A."/>
            <person name="Cheng J.-F."/>
            <person name="Goodwin L."/>
            <person name="Pitluck S."/>
            <person name="Peters L."/>
            <person name="Ovchinnikova G."/>
            <person name="Zhang X."/>
            <person name="Detter J.C."/>
            <person name="Han C."/>
            <person name="Tapia R."/>
            <person name="Land M."/>
            <person name="Hauser L."/>
            <person name="Kyrpides N."/>
            <person name="Ivanova N."/>
            <person name="Pagani I."/>
            <person name="Vogl K."/>
            <person name="Liu Z."/>
            <person name="Overmann J."/>
            <person name="Frigaard N.-U."/>
            <person name="Bryant D."/>
            <person name="Woyke T."/>
        </authorList>
    </citation>
    <scope>NUCLEOTIDE SEQUENCE [LARGE SCALE GENOMIC DNA]</scope>
    <source>
        <strain evidence="2 3">970</strain>
    </source>
</reference>
<dbReference type="eggNOG" id="COG2026">
    <property type="taxonomic scope" value="Bacteria"/>
</dbReference>
<dbReference type="Proteomes" id="UP000002964">
    <property type="component" value="Unassembled WGS sequence"/>
</dbReference>
<accession>H8Z0F0</accession>
<dbReference type="Gene3D" id="3.30.2310.20">
    <property type="entry name" value="RelE-like"/>
    <property type="match status" value="1"/>
</dbReference>
<dbReference type="PANTHER" id="PTHR38813:SF1">
    <property type="entry name" value="TOXIN RELE1-RELATED"/>
    <property type="match status" value="1"/>
</dbReference>
<dbReference type="AlphaFoldDB" id="H8Z0F0"/>
<evidence type="ECO:0000313" key="3">
    <source>
        <dbReference type="Proteomes" id="UP000002964"/>
    </source>
</evidence>